<protein>
    <recommendedName>
        <fullName evidence="1">DUF6604 domain-containing protein</fullName>
    </recommendedName>
</protein>
<dbReference type="PANTHER" id="PTHR38795:SF1">
    <property type="entry name" value="DUF6604 DOMAIN-CONTAINING PROTEIN"/>
    <property type="match status" value="1"/>
</dbReference>
<dbReference type="EMBL" id="KB707846">
    <property type="protein sequence ID" value="EMR86835.1"/>
    <property type="molecule type" value="Genomic_DNA"/>
</dbReference>
<organism evidence="2 3">
    <name type="scientific">Botryotinia fuckeliana (strain BcDW1)</name>
    <name type="common">Noble rot fungus</name>
    <name type="synonym">Botrytis cinerea</name>
    <dbReference type="NCBI Taxonomy" id="1290391"/>
    <lineage>
        <taxon>Eukaryota</taxon>
        <taxon>Fungi</taxon>
        <taxon>Dikarya</taxon>
        <taxon>Ascomycota</taxon>
        <taxon>Pezizomycotina</taxon>
        <taxon>Leotiomycetes</taxon>
        <taxon>Helotiales</taxon>
        <taxon>Sclerotiniaceae</taxon>
        <taxon>Botrytis</taxon>
    </lineage>
</organism>
<sequence>MLTDDLASSYSSCKADTSMFTKWLFKSAKACGYEMPKITTSTIEDVSIPIPILNTQPRLKGKARKLAKLEKESREKKKAQETVPVSRSPSKYTITTTEILKQAKLVTGKIELPQKIRKVLQRKKYKNKNLDLLSATLITNTAFEIVRRSEQETLNGAPKLFSKKRSYDAIAAVIFYANGLNTGKDPTQKMELKELLRPTPFDDFIYLSTSRILMKYENLCEMNPTFPIPSLPLRAAYIPCPEILGTPYMDKKEKEDVLLSQLFIDLDLFNTYNRLTKEDESENSAVYAPPAPDALTAGLLRLKNEGQISVTVVFAAQIFLDLNEILGDDITEGHKDWGKLAWKGQSSLDSSGLWLPMNTPNT</sequence>
<dbReference type="InterPro" id="IPR046539">
    <property type="entry name" value="DUF6604"/>
</dbReference>
<evidence type="ECO:0000313" key="3">
    <source>
        <dbReference type="Proteomes" id="UP000012045"/>
    </source>
</evidence>
<dbReference type="Proteomes" id="UP000012045">
    <property type="component" value="Unassembled WGS sequence"/>
</dbReference>
<dbReference type="OrthoDB" id="5238236at2759"/>
<name>M7TZV0_BOTF1</name>
<reference evidence="3" key="1">
    <citation type="journal article" date="2013" name="Genome Announc.">
        <title>Draft genome sequence of Botrytis cinerea BcDW1, inoculum for noble rot of grape berries.</title>
        <authorList>
            <person name="Blanco-Ulate B."/>
            <person name="Allen G."/>
            <person name="Powell A.L."/>
            <person name="Cantu D."/>
        </authorList>
    </citation>
    <scope>NUCLEOTIDE SEQUENCE [LARGE SCALE GENOMIC DNA]</scope>
    <source>
        <strain evidence="3">BcDW1</strain>
    </source>
</reference>
<evidence type="ECO:0000313" key="2">
    <source>
        <dbReference type="EMBL" id="EMR86835.1"/>
    </source>
</evidence>
<dbReference type="AlphaFoldDB" id="M7TZV0"/>
<dbReference type="Pfam" id="PF20253">
    <property type="entry name" value="DUF6604"/>
    <property type="match status" value="1"/>
</dbReference>
<evidence type="ECO:0000259" key="1">
    <source>
        <dbReference type="Pfam" id="PF20253"/>
    </source>
</evidence>
<proteinExistence type="predicted"/>
<dbReference type="HOGENOM" id="CLU_785248_0_0_1"/>
<gene>
    <name evidence="2" type="ORF">BcDW1_4474</name>
</gene>
<dbReference type="PANTHER" id="PTHR38795">
    <property type="entry name" value="DUF6604 DOMAIN-CONTAINING PROTEIN"/>
    <property type="match status" value="1"/>
</dbReference>
<feature type="domain" description="DUF6604" evidence="1">
    <location>
        <begin position="13"/>
        <end position="122"/>
    </location>
</feature>
<dbReference type="STRING" id="1290391.M7TZV0"/>
<accession>M7TZV0</accession>